<protein>
    <submittedName>
        <fullName evidence="1">Uncharacterized protein</fullName>
    </submittedName>
</protein>
<dbReference type="EMBL" id="JASTZU010000063">
    <property type="protein sequence ID" value="MDL4842815.1"/>
    <property type="molecule type" value="Genomic_DNA"/>
</dbReference>
<dbReference type="RefSeq" id="WP_285934109.1">
    <property type="nucleotide sequence ID" value="NZ_JASTZU010000063.1"/>
</dbReference>
<evidence type="ECO:0000313" key="2">
    <source>
        <dbReference type="Proteomes" id="UP001235343"/>
    </source>
</evidence>
<dbReference type="Proteomes" id="UP001235343">
    <property type="component" value="Unassembled WGS sequence"/>
</dbReference>
<keyword evidence="2" id="KW-1185">Reference proteome</keyword>
<accession>A0ABT7LDZ6</accession>
<reference evidence="1 2" key="1">
    <citation type="submission" date="2023-06" db="EMBL/GenBank/DDBJ databases">
        <title>Aquibacillus rhizosphaerae LR5S19.</title>
        <authorList>
            <person name="Sun J.-Q."/>
        </authorList>
    </citation>
    <scope>NUCLEOTIDE SEQUENCE [LARGE SCALE GENOMIC DNA]</scope>
    <source>
        <strain evidence="1 2">LR5S19</strain>
    </source>
</reference>
<organism evidence="1 2">
    <name type="scientific">Aquibacillus rhizosphaerae</name>
    <dbReference type="NCBI Taxonomy" id="3051431"/>
    <lineage>
        <taxon>Bacteria</taxon>
        <taxon>Bacillati</taxon>
        <taxon>Bacillota</taxon>
        <taxon>Bacilli</taxon>
        <taxon>Bacillales</taxon>
        <taxon>Bacillaceae</taxon>
        <taxon>Aquibacillus</taxon>
    </lineage>
</organism>
<evidence type="ECO:0000313" key="1">
    <source>
        <dbReference type="EMBL" id="MDL4842815.1"/>
    </source>
</evidence>
<proteinExistence type="predicted"/>
<gene>
    <name evidence="1" type="ORF">QQS35_20480</name>
</gene>
<comment type="caution">
    <text evidence="1">The sequence shown here is derived from an EMBL/GenBank/DDBJ whole genome shotgun (WGS) entry which is preliminary data.</text>
</comment>
<sequence length="156" mass="18211">MKGVCLDASNTTTLEKDQEYFIFPNGESSFYVSNFDRKTAHFGCYRASRFEVLKDVATIHQEKCEDYSQMDLFDFIEAEPEQVVQNPLEIRVVIPDEVISPLECNHGVKTKAFKQVQEQWRDYVKSIQSYHECSWFKASEMLVEHRDEAKAIVMHS</sequence>
<name>A0ABT7LDZ6_9BACI</name>